<dbReference type="RefSeq" id="WP_011445683.1">
    <property type="nucleotide sequence ID" value="NC_007794.1"/>
</dbReference>
<dbReference type="KEGG" id="nar:Saro_2035"/>
<dbReference type="HOGENOM" id="CLU_868299_0_0_5"/>
<dbReference type="AlphaFoldDB" id="Q2G6P9"/>
<organism evidence="1 2">
    <name type="scientific">Novosphingobium aromaticivorans (strain ATCC 700278 / DSM 12444 / CCUG 56034 / CIP 105152 / NBRC 16084 / F199)</name>
    <dbReference type="NCBI Taxonomy" id="279238"/>
    <lineage>
        <taxon>Bacteria</taxon>
        <taxon>Pseudomonadati</taxon>
        <taxon>Pseudomonadota</taxon>
        <taxon>Alphaproteobacteria</taxon>
        <taxon>Sphingomonadales</taxon>
        <taxon>Sphingomonadaceae</taxon>
        <taxon>Novosphingobium</taxon>
    </lineage>
</organism>
<protein>
    <submittedName>
        <fullName evidence="1">Uncharacterized protein</fullName>
    </submittedName>
</protein>
<name>Q2G6P9_NOVAD</name>
<gene>
    <name evidence="1" type="ordered locus">Saro_2035</name>
</gene>
<proteinExistence type="predicted"/>
<evidence type="ECO:0000313" key="1">
    <source>
        <dbReference type="EMBL" id="ABD26474.1"/>
    </source>
</evidence>
<dbReference type="EMBL" id="CP000248">
    <property type="protein sequence ID" value="ABD26474.1"/>
    <property type="molecule type" value="Genomic_DNA"/>
</dbReference>
<keyword evidence="2" id="KW-1185">Reference proteome</keyword>
<sequence>MALTAPTGADHEAIEALLREELFRADEAIVHQGPILRYLLRNDDSSIFSDDVIARVRGMVDDIARQLIDALDEDEDAGEGDAFCSRLASHLCTDQSLLDHLHMLAVEWQLTEKLQGRLGLDPVLTPLLQELIAAPDPDVAARGMNLLAAQARFGQTVRRMQAPLIELPADLHAAALTALKATFGADPAAHAAVAAPQARLHAARVAHSSRLDLLAHAVEAVGGALPEALSVQNAGVALFLSGLGIAAGIPREAAVMCTTDGQRARLLLAMAAAGMARGNVVANFSAIHPDVSLPSDVDSVHPDRAAALLSASRIGARG</sequence>
<dbReference type="eggNOG" id="COG0645">
    <property type="taxonomic scope" value="Bacteria"/>
</dbReference>
<evidence type="ECO:0000313" key="2">
    <source>
        <dbReference type="Proteomes" id="UP000009134"/>
    </source>
</evidence>
<accession>Q2G6P9</accession>
<dbReference type="STRING" id="279238.Saro_2035"/>
<reference evidence="2" key="1">
    <citation type="submission" date="2006-01" db="EMBL/GenBank/DDBJ databases">
        <title>Complete sequence of Novosphingobium aromaticivorans DSM 12444.</title>
        <authorList>
            <consortium name="US DOE Joint Genome Institute"/>
            <person name="Copeland A."/>
            <person name="Lucas S."/>
            <person name="Lapidus A."/>
            <person name="Barry K."/>
            <person name="Detter J.C."/>
            <person name="Glavina T."/>
            <person name="Hammon N."/>
            <person name="Israni S."/>
            <person name="Pitluck S."/>
            <person name="Chain P."/>
            <person name="Malfatti S."/>
            <person name="Shin M."/>
            <person name="Vergez L."/>
            <person name="Schmutz J."/>
            <person name="Larimer F."/>
            <person name="Land M."/>
            <person name="Kyrpides N."/>
            <person name="Ivanova N."/>
            <person name="Fredrickson J."/>
            <person name="Balkwill D."/>
            <person name="Romine M.F."/>
            <person name="Richardson P."/>
        </authorList>
    </citation>
    <scope>NUCLEOTIDE SEQUENCE [LARGE SCALE GENOMIC DNA]</scope>
    <source>
        <strain evidence="2">ATCC 700278 / DSM 12444 / CCUG 56034 / CIP 105152 / NBRC 16084 / F199</strain>
    </source>
</reference>
<dbReference type="Proteomes" id="UP000009134">
    <property type="component" value="Chromosome"/>
</dbReference>